<dbReference type="CDD" id="cd00531">
    <property type="entry name" value="NTF2_like"/>
    <property type="match status" value="1"/>
</dbReference>
<evidence type="ECO:0000313" key="1">
    <source>
        <dbReference type="EMBL" id="SDY23272.1"/>
    </source>
</evidence>
<accession>A0A1H3I6K8</accession>
<dbReference type="RefSeq" id="WP_090246502.1">
    <property type="nucleotide sequence ID" value="NZ_FNOU01000021.1"/>
</dbReference>
<gene>
    <name evidence="1" type="ORF">SAMN04488579_12133</name>
</gene>
<dbReference type="SUPFAM" id="SSF54427">
    <property type="entry name" value="NTF2-like"/>
    <property type="match status" value="1"/>
</dbReference>
<proteinExistence type="predicted"/>
<dbReference type="EMBL" id="FNOU01000021">
    <property type="protein sequence ID" value="SDY23272.1"/>
    <property type="molecule type" value="Genomic_DNA"/>
</dbReference>
<dbReference type="InterPro" id="IPR032710">
    <property type="entry name" value="NTF2-like_dom_sf"/>
</dbReference>
<dbReference type="AlphaFoldDB" id="A0A1H3I6K8"/>
<keyword evidence="2" id="KW-1185">Reference proteome</keyword>
<dbReference type="OrthoDB" id="401629at186801"/>
<evidence type="ECO:0000313" key="2">
    <source>
        <dbReference type="Proteomes" id="UP000199652"/>
    </source>
</evidence>
<dbReference type="Proteomes" id="UP000199652">
    <property type="component" value="Unassembled WGS sequence"/>
</dbReference>
<dbReference type="STRING" id="1528.SAMN04488579_12133"/>
<reference evidence="2" key="1">
    <citation type="submission" date="2016-10" db="EMBL/GenBank/DDBJ databases">
        <authorList>
            <person name="Varghese N."/>
            <person name="Submissions S."/>
        </authorList>
    </citation>
    <scope>NUCLEOTIDE SEQUENCE [LARGE SCALE GENOMIC DNA]</scope>
    <source>
        <strain evidence="2">VPI 5359</strain>
    </source>
</reference>
<name>A0A1H3I6K8_EUBBA</name>
<dbReference type="Gene3D" id="3.10.450.50">
    <property type="match status" value="1"/>
</dbReference>
<organism evidence="1 2">
    <name type="scientific">Eubacterium barkeri</name>
    <name type="common">Clostridium barkeri</name>
    <dbReference type="NCBI Taxonomy" id="1528"/>
    <lineage>
        <taxon>Bacteria</taxon>
        <taxon>Bacillati</taxon>
        <taxon>Bacillota</taxon>
        <taxon>Clostridia</taxon>
        <taxon>Eubacteriales</taxon>
        <taxon>Eubacteriaceae</taxon>
        <taxon>Eubacterium</taxon>
    </lineage>
</organism>
<sequence length="108" mass="11783">MKALLEYALALDGQDAQAIADLFADPCYFSDGALRRTGAPDMEARTPGEVARVFTGIFNQYDASVTIKQMLPHAMTYTVTLSGEDYPCVGCATLDPMGLIEEYIIRPL</sequence>
<protein>
    <recommendedName>
        <fullName evidence="3">SnoaL-like domain-containing protein</fullName>
    </recommendedName>
</protein>
<evidence type="ECO:0008006" key="3">
    <source>
        <dbReference type="Google" id="ProtNLM"/>
    </source>
</evidence>